<sequence length="207" mass="22560">MTDISPAIGLTYLSSVGNYARQNTQALSGVSQLWQDFFARALADQQHVPADAFSESLSRLDPLSGEPCGGARALELIDTQRACAVSERHVEPPEPLFLPKAELDAALLPPAPEPFSSAELIEQQRQLDLNSSWLRPLVISQGSEPPVPGTAPSPRPLHLPIAEFELDLLDEAPEPFSEAAVAALQHDLEFDLHWTRPVVLNNVRAYA</sequence>
<dbReference type="OrthoDB" id="7002825at2"/>
<gene>
    <name evidence="1" type="ORF">LK03_00890</name>
</gene>
<evidence type="ECO:0000313" key="2">
    <source>
        <dbReference type="Proteomes" id="UP000029493"/>
    </source>
</evidence>
<dbReference type="KEGG" id="psw:LK03_00890"/>
<reference evidence="1 2" key="1">
    <citation type="submission" date="2014-09" db="EMBL/GenBank/DDBJ databases">
        <authorList>
            <person name="Chan K.-G."/>
        </authorList>
    </citation>
    <scope>NUCLEOTIDE SEQUENCE [LARGE SCALE GENOMIC DNA]</scope>
    <source>
        <strain evidence="1 2">ND07</strain>
    </source>
</reference>
<protein>
    <submittedName>
        <fullName evidence="1">Energy transducer TonB</fullName>
    </submittedName>
</protein>
<evidence type="ECO:0000313" key="1">
    <source>
        <dbReference type="EMBL" id="AIR87878.1"/>
    </source>
</evidence>
<proteinExistence type="predicted"/>
<dbReference type="RefSeq" id="WP_038414541.1">
    <property type="nucleotide sequence ID" value="NZ_CP009455.1"/>
</dbReference>
<accession>A0A089Y7P6</accession>
<keyword evidence="2" id="KW-1185">Reference proteome</keyword>
<dbReference type="AlphaFoldDB" id="A0A089Y7P6"/>
<dbReference type="EMBL" id="CP009455">
    <property type="protein sequence ID" value="AIR87878.1"/>
    <property type="molecule type" value="Genomic_DNA"/>
</dbReference>
<dbReference type="Proteomes" id="UP000029493">
    <property type="component" value="Chromosome"/>
</dbReference>
<organism evidence="1 2">
    <name type="scientific">Pseudomonas cremoricolorata</name>
    <dbReference type="NCBI Taxonomy" id="157783"/>
    <lineage>
        <taxon>Bacteria</taxon>
        <taxon>Pseudomonadati</taxon>
        <taxon>Pseudomonadota</taxon>
        <taxon>Gammaproteobacteria</taxon>
        <taxon>Pseudomonadales</taxon>
        <taxon>Pseudomonadaceae</taxon>
        <taxon>Pseudomonas</taxon>
    </lineage>
</organism>
<name>A0A089Y7P6_9PSED</name>